<dbReference type="EMBL" id="FOVF01000016">
    <property type="protein sequence ID" value="SFN34847.1"/>
    <property type="molecule type" value="Genomic_DNA"/>
</dbReference>
<organism evidence="2 3">
    <name type="scientific">Dokdonella immobilis</name>
    <dbReference type="NCBI Taxonomy" id="578942"/>
    <lineage>
        <taxon>Bacteria</taxon>
        <taxon>Pseudomonadati</taxon>
        <taxon>Pseudomonadota</taxon>
        <taxon>Gammaproteobacteria</taxon>
        <taxon>Lysobacterales</taxon>
        <taxon>Rhodanobacteraceae</taxon>
        <taxon>Dokdonella</taxon>
    </lineage>
</organism>
<evidence type="ECO:0000313" key="3">
    <source>
        <dbReference type="Proteomes" id="UP000198575"/>
    </source>
</evidence>
<proteinExistence type="predicted"/>
<name>A0A1I4Y9W2_9GAMM</name>
<dbReference type="RefSeq" id="WP_175498047.1">
    <property type="nucleotide sequence ID" value="NZ_FOVF01000016.1"/>
</dbReference>
<evidence type="ECO:0000313" key="2">
    <source>
        <dbReference type="EMBL" id="SFN34847.1"/>
    </source>
</evidence>
<dbReference type="Proteomes" id="UP000198575">
    <property type="component" value="Unassembled WGS sequence"/>
</dbReference>
<keyword evidence="3" id="KW-1185">Reference proteome</keyword>
<reference evidence="2 3" key="1">
    <citation type="submission" date="2016-10" db="EMBL/GenBank/DDBJ databases">
        <authorList>
            <person name="de Groot N.N."/>
        </authorList>
    </citation>
    <scope>NUCLEOTIDE SEQUENCE [LARGE SCALE GENOMIC DNA]</scope>
    <source>
        <strain evidence="2 3">CGMCC 1.7659</strain>
    </source>
</reference>
<gene>
    <name evidence="2" type="ORF">SAMN05216289_11611</name>
</gene>
<dbReference type="Pfam" id="PF14347">
    <property type="entry name" value="DUF4399"/>
    <property type="match status" value="1"/>
</dbReference>
<feature type="domain" description="DUF4399" evidence="1">
    <location>
        <begin position="61"/>
        <end position="152"/>
    </location>
</feature>
<dbReference type="InterPro" id="IPR025512">
    <property type="entry name" value="DUF4399"/>
</dbReference>
<evidence type="ECO:0000259" key="1">
    <source>
        <dbReference type="Pfam" id="PF14347"/>
    </source>
</evidence>
<accession>A0A1I4Y9W2</accession>
<protein>
    <recommendedName>
        <fullName evidence="1">DUF4399 domain-containing protein</fullName>
    </recommendedName>
</protein>
<sequence>MRELNGLIVAALIAAGITVAGVARADETKAAALPRSEAPAGVELYFITPKDGDTVGEDVVVRFGLRGMGVSPAGMQKEKTGHHHLLIDVEGLPPLDRPIPADANHVHFGGGQTETTVKLTPGKHTLQLDLADALHMQFDPPIVSKKITINVK</sequence>
<dbReference type="AlphaFoldDB" id="A0A1I4Y9W2"/>